<organism evidence="2 3">
    <name type="scientific">Dietzia aurantiaca</name>
    <dbReference type="NCBI Taxonomy" id="983873"/>
    <lineage>
        <taxon>Bacteria</taxon>
        <taxon>Bacillati</taxon>
        <taxon>Actinomycetota</taxon>
        <taxon>Actinomycetes</taxon>
        <taxon>Mycobacteriales</taxon>
        <taxon>Dietziaceae</taxon>
        <taxon>Dietzia</taxon>
    </lineage>
</organism>
<feature type="transmembrane region" description="Helical" evidence="1">
    <location>
        <begin position="36"/>
        <end position="57"/>
    </location>
</feature>
<evidence type="ECO:0000256" key="1">
    <source>
        <dbReference type="SAM" id="Phobius"/>
    </source>
</evidence>
<reference evidence="3" key="1">
    <citation type="journal article" date="2019" name="Int. J. Syst. Evol. Microbiol.">
        <title>The Global Catalogue of Microorganisms (GCM) 10K type strain sequencing project: providing services to taxonomists for standard genome sequencing and annotation.</title>
        <authorList>
            <consortium name="The Broad Institute Genomics Platform"/>
            <consortium name="The Broad Institute Genome Sequencing Center for Infectious Disease"/>
            <person name="Wu L."/>
            <person name="Ma J."/>
        </authorList>
    </citation>
    <scope>NUCLEOTIDE SEQUENCE [LARGE SCALE GENOMIC DNA]</scope>
    <source>
        <strain evidence="3">JCM 11882</strain>
    </source>
</reference>
<gene>
    <name evidence="2" type="ORF">ACFO7U_16755</name>
</gene>
<feature type="transmembrane region" description="Helical" evidence="1">
    <location>
        <begin position="92"/>
        <end position="113"/>
    </location>
</feature>
<keyword evidence="1" id="KW-0472">Membrane</keyword>
<proteinExistence type="predicted"/>
<dbReference type="Proteomes" id="UP001595836">
    <property type="component" value="Unassembled WGS sequence"/>
</dbReference>
<keyword evidence="1" id="KW-1133">Transmembrane helix</keyword>
<protein>
    <submittedName>
        <fullName evidence="2">DUF3054 domain-containing protein</fullName>
    </submittedName>
</protein>
<feature type="transmembrane region" description="Helical" evidence="1">
    <location>
        <begin position="7"/>
        <end position="24"/>
    </location>
</feature>
<comment type="caution">
    <text evidence="2">The sequence shown here is derived from an EMBL/GenBank/DDBJ whole genome shotgun (WGS) entry which is preliminary data.</text>
</comment>
<evidence type="ECO:0000313" key="3">
    <source>
        <dbReference type="Proteomes" id="UP001595836"/>
    </source>
</evidence>
<keyword evidence="3" id="KW-1185">Reference proteome</keyword>
<evidence type="ECO:0000313" key="2">
    <source>
        <dbReference type="EMBL" id="MFC4756424.1"/>
    </source>
</evidence>
<dbReference type="InterPro" id="IPR021414">
    <property type="entry name" value="DUF3054"/>
</dbReference>
<keyword evidence="1" id="KW-0812">Transmembrane</keyword>
<accession>A0ABV9PVD8</accession>
<dbReference type="RefSeq" id="WP_344992930.1">
    <property type="nucleotide sequence ID" value="NZ_BAABCD010000020.1"/>
</dbReference>
<dbReference type="Pfam" id="PF11255">
    <property type="entry name" value="DUF3054"/>
    <property type="match status" value="1"/>
</dbReference>
<name>A0ABV9PVD8_9ACTN</name>
<dbReference type="EMBL" id="JBHSHP010000060">
    <property type="protein sequence ID" value="MFC4756424.1"/>
    <property type="molecule type" value="Genomic_DNA"/>
</dbReference>
<feature type="transmembrane region" description="Helical" evidence="1">
    <location>
        <begin position="69"/>
        <end position="86"/>
    </location>
</feature>
<sequence length="129" mass="13482">MSGVAPLVMVALDAVLVVVFSTFGRGAHSEGLGAAQVWGTAWPFLVGLAVGWLILLVTRRAPGSVGSGVLVWVATVVVGMVIRGIGDGRVPHWSFIIVAATVTAVFLIGWRAIRAAVLRRRSSVGVPNR</sequence>